<gene>
    <name evidence="1" type="primary">frc_3</name>
    <name evidence="1" type="ORF">RUA4292_04310</name>
</gene>
<protein>
    <submittedName>
        <fullName evidence="1">Formyl-coenzyme A transferase</fullName>
        <ecNumber evidence="1">2.8.3.16</ecNumber>
    </submittedName>
</protein>
<evidence type="ECO:0000313" key="2">
    <source>
        <dbReference type="Proteomes" id="UP000050783"/>
    </source>
</evidence>
<dbReference type="PANTHER" id="PTHR48229:SF1">
    <property type="entry name" value="ALPHA METHYLACYL-COA RACEMASE-RELATED"/>
    <property type="match status" value="1"/>
</dbReference>
<proteinExistence type="predicted"/>
<dbReference type="EMBL" id="CYPU01000072">
    <property type="protein sequence ID" value="CUH50104.1"/>
    <property type="molecule type" value="Genomic_DNA"/>
</dbReference>
<accession>A0A0P1EI35</accession>
<dbReference type="PANTHER" id="PTHR48229">
    <property type="entry name" value="CAIB/BAIF FAMILY ENZYME (AFU_ORTHOLOGUE AFUA_1G05360)-RELATED"/>
    <property type="match status" value="1"/>
</dbReference>
<dbReference type="GO" id="GO:0033608">
    <property type="term" value="F:formyl-CoA transferase activity"/>
    <property type="evidence" value="ECO:0007669"/>
    <property type="project" value="UniProtKB-EC"/>
</dbReference>
<sequence length="451" mass="48276">MSLISALPATDGYRKTGTGAWSSVYAVSELATATFGAVGQEQARLMTALNLSPSAPNVSVDHRLASLWYQYSFKPNGWEMPSLWDAIAGDYQTADGWIRLHTNLPRHRTAALKVLEVKANRDAVSQAVRRWSASELESAIVAQGGVSAAMRSRAVWLEHPQGRAVSRDPLIGWHSPRQIKLRDRSEATAERPLAGLRVLDLTRVLAGPVSTRTLAGFGADVLRVDPPGWDEPGVIPDISLGKSCTYLDLKSPSGLEKLQELLSQADVFVHGYRPGALDALGLTRAKRDELAPNRVEVTLDAYGWQGPWAARRGFDSLVQMSAGIADAGRDWANADKPTPLPVQALDHATGYLMAAAVLSALAEAAAGNAIMLGQLSLARTAELLAILGKSDTKEVITGASPSDYSQALEESGWGSGHRLKPGLTVGDAKMFWDKPAFKLGTSAPVWATAIT</sequence>
<keyword evidence="1" id="KW-0808">Transferase</keyword>
<reference evidence="1 2" key="1">
    <citation type="submission" date="2015-09" db="EMBL/GenBank/DDBJ databases">
        <authorList>
            <consortium name="Swine Surveillance"/>
        </authorList>
    </citation>
    <scope>NUCLEOTIDE SEQUENCE [LARGE SCALE GENOMIC DNA]</scope>
    <source>
        <strain evidence="1 2">CECT 4292</strain>
    </source>
</reference>
<dbReference type="RefSeq" id="WP_058279437.1">
    <property type="nucleotide sequence ID" value="NZ_CYPU01000072.1"/>
</dbReference>
<name>A0A0P1EI35_9RHOB</name>
<dbReference type="Gene3D" id="3.40.50.10540">
    <property type="entry name" value="Crotonobetainyl-coa:carnitine coa-transferase, domain 1"/>
    <property type="match status" value="1"/>
</dbReference>
<dbReference type="OrthoDB" id="9806585at2"/>
<dbReference type="InterPro" id="IPR052985">
    <property type="entry name" value="CoA-trans_III_biosynth/detox"/>
</dbReference>
<organism evidence="1 2">
    <name type="scientific">Ruegeria atlantica</name>
    <dbReference type="NCBI Taxonomy" id="81569"/>
    <lineage>
        <taxon>Bacteria</taxon>
        <taxon>Pseudomonadati</taxon>
        <taxon>Pseudomonadota</taxon>
        <taxon>Alphaproteobacteria</taxon>
        <taxon>Rhodobacterales</taxon>
        <taxon>Roseobacteraceae</taxon>
        <taxon>Ruegeria</taxon>
    </lineage>
</organism>
<dbReference type="SUPFAM" id="SSF89796">
    <property type="entry name" value="CoA-transferase family III (CaiB/BaiF)"/>
    <property type="match status" value="2"/>
</dbReference>
<dbReference type="STRING" id="81569.RUM4293_01978"/>
<dbReference type="InterPro" id="IPR023606">
    <property type="entry name" value="CoA-Trfase_III_dom_1_sf"/>
</dbReference>
<dbReference type="Proteomes" id="UP000050783">
    <property type="component" value="Unassembled WGS sequence"/>
</dbReference>
<dbReference type="GeneID" id="55495435"/>
<dbReference type="EC" id="2.8.3.16" evidence="1"/>
<dbReference type="InterPro" id="IPR003673">
    <property type="entry name" value="CoA-Trfase_fam_III"/>
</dbReference>
<dbReference type="AlphaFoldDB" id="A0A0P1EI35"/>
<dbReference type="Pfam" id="PF02515">
    <property type="entry name" value="CoA_transf_3"/>
    <property type="match status" value="1"/>
</dbReference>
<evidence type="ECO:0000313" key="1">
    <source>
        <dbReference type="EMBL" id="CUH50104.1"/>
    </source>
</evidence>